<organism evidence="1">
    <name type="scientific">marine sediment metagenome</name>
    <dbReference type="NCBI Taxonomy" id="412755"/>
    <lineage>
        <taxon>unclassified sequences</taxon>
        <taxon>metagenomes</taxon>
        <taxon>ecological metagenomes</taxon>
    </lineage>
</organism>
<proteinExistence type="predicted"/>
<protein>
    <submittedName>
        <fullName evidence="1">Uncharacterized protein</fullName>
    </submittedName>
</protein>
<accession>A0A0F9LWB4</accession>
<dbReference type="EMBL" id="LAZR01005500">
    <property type="protein sequence ID" value="KKM99404.1"/>
    <property type="molecule type" value="Genomic_DNA"/>
</dbReference>
<evidence type="ECO:0000313" key="1">
    <source>
        <dbReference type="EMBL" id="KKM99404.1"/>
    </source>
</evidence>
<comment type="caution">
    <text evidence="1">The sequence shown here is derived from an EMBL/GenBank/DDBJ whole genome shotgun (WGS) entry which is preliminary data.</text>
</comment>
<gene>
    <name evidence="1" type="ORF">LCGC14_1148360</name>
</gene>
<sequence>MVKKKKFIKKIGIKKGALSRQLMIPEEKNIPMTLLDKIIAAKAGDTIMNPTMMGMRRIKVTRLLERRAILARNLKKIKRPKVKKRNTNDSFTWA</sequence>
<reference evidence="1" key="1">
    <citation type="journal article" date="2015" name="Nature">
        <title>Complex archaea that bridge the gap between prokaryotes and eukaryotes.</title>
        <authorList>
            <person name="Spang A."/>
            <person name="Saw J.H."/>
            <person name="Jorgensen S.L."/>
            <person name="Zaremba-Niedzwiedzka K."/>
            <person name="Martijn J."/>
            <person name="Lind A.E."/>
            <person name="van Eijk R."/>
            <person name="Schleper C."/>
            <person name="Guy L."/>
            <person name="Ettema T.J."/>
        </authorList>
    </citation>
    <scope>NUCLEOTIDE SEQUENCE</scope>
</reference>
<name>A0A0F9LWB4_9ZZZZ</name>
<dbReference type="AlphaFoldDB" id="A0A0F9LWB4"/>